<evidence type="ECO:0000259" key="2">
    <source>
        <dbReference type="Pfam" id="PF03572"/>
    </source>
</evidence>
<evidence type="ECO:0000313" key="5">
    <source>
        <dbReference type="Proteomes" id="UP000273898"/>
    </source>
</evidence>
<dbReference type="InterPro" id="IPR005151">
    <property type="entry name" value="Tail-specific_protease"/>
</dbReference>
<evidence type="ECO:0000313" key="6">
    <source>
        <dbReference type="Proteomes" id="UP000297429"/>
    </source>
</evidence>
<sequence>MKYIVCFLCLFLFTLNLSAQNCNCDDNFRFLAEKIKKNYIGYPDKVNSSNQLQFQKFTDSLQHIASVSNPYRCLSLIREWLDFFKDKHISFGMEFDKLDPASVRSFFANEEKTTWTEKRFKSYLQENNKTLDSIEGIWNYGMYEIGVVKDNTKKNIEFIGFVIKADSVRWIPQQIKFKIAKTDNQYKTIYYSAGDHSVNYPALIKQNDVLDFGFLGKWVRGERKAKTIPPAAYIEPDLMASLKKLDDQTILLSLPSFNSKYKTRIDSLIERNKDNLANTKHLIIDVRNNSGGTTGCFEKIIPYLYTNPIHIDGGIVLATDDNIRDCYEKDYPYASAASKKELKKSAKKLRANLNKFYPLYKSSTLKLSKTLKNPERVSILINGNTASSGELFILRAEQSKKVTLFGQNTAGSVDYGEMVITHPPCSFFTLVYPVAKSLHAIKRPLDNIGITPNVIIPNQEVDWVDYVKNYKSN</sequence>
<dbReference type="OrthoDB" id="2327485at2"/>
<evidence type="ECO:0000313" key="3">
    <source>
        <dbReference type="EMBL" id="RLJ77012.1"/>
    </source>
</evidence>
<dbReference type="GO" id="GO:0006508">
    <property type="term" value="P:proteolysis"/>
    <property type="evidence" value="ECO:0007669"/>
    <property type="project" value="InterPro"/>
</dbReference>
<dbReference type="GO" id="GO:0030288">
    <property type="term" value="C:outer membrane-bounded periplasmic space"/>
    <property type="evidence" value="ECO:0007669"/>
    <property type="project" value="TreeGrafter"/>
</dbReference>
<dbReference type="Proteomes" id="UP000297429">
    <property type="component" value="Unassembled WGS sequence"/>
</dbReference>
<name>A0A497Y2M1_9SPHI</name>
<accession>A0A497Y2M1</accession>
<feature type="signal peptide" evidence="1">
    <location>
        <begin position="1"/>
        <end position="19"/>
    </location>
</feature>
<dbReference type="GO" id="GO:0008236">
    <property type="term" value="F:serine-type peptidase activity"/>
    <property type="evidence" value="ECO:0007669"/>
    <property type="project" value="InterPro"/>
</dbReference>
<feature type="domain" description="Tail specific protease" evidence="2">
    <location>
        <begin position="252"/>
        <end position="455"/>
    </location>
</feature>
<dbReference type="GO" id="GO:0004175">
    <property type="term" value="F:endopeptidase activity"/>
    <property type="evidence" value="ECO:0007669"/>
    <property type="project" value="TreeGrafter"/>
</dbReference>
<dbReference type="PANTHER" id="PTHR32060:SF30">
    <property type="entry name" value="CARBOXY-TERMINAL PROCESSING PROTEASE CTPA"/>
    <property type="match status" value="1"/>
</dbReference>
<dbReference type="Proteomes" id="UP000273898">
    <property type="component" value="Unassembled WGS sequence"/>
</dbReference>
<dbReference type="RefSeq" id="WP_121283829.1">
    <property type="nucleotide sequence ID" value="NZ_RCCK01000011.1"/>
</dbReference>
<dbReference type="SUPFAM" id="SSF52096">
    <property type="entry name" value="ClpP/crotonase"/>
    <property type="match status" value="1"/>
</dbReference>
<dbReference type="GO" id="GO:0007165">
    <property type="term" value="P:signal transduction"/>
    <property type="evidence" value="ECO:0007669"/>
    <property type="project" value="TreeGrafter"/>
</dbReference>
<protein>
    <submittedName>
        <fullName evidence="3">Peptidase S41-like protein</fullName>
    </submittedName>
</protein>
<dbReference type="InterPro" id="IPR029045">
    <property type="entry name" value="ClpP/crotonase-like_dom_sf"/>
</dbReference>
<reference evidence="4 6" key="2">
    <citation type="submission" date="2019-03" db="EMBL/GenBank/DDBJ databases">
        <authorList>
            <person name="He R.-H."/>
        </authorList>
    </citation>
    <scope>NUCLEOTIDE SEQUENCE [LARGE SCALE GENOMIC DNA]</scope>
    <source>
        <strain evidence="4 6">DSM 19624</strain>
    </source>
</reference>
<keyword evidence="1" id="KW-0732">Signal</keyword>
<dbReference type="Pfam" id="PF03572">
    <property type="entry name" value="Peptidase_S41"/>
    <property type="match status" value="1"/>
</dbReference>
<dbReference type="PANTHER" id="PTHR32060">
    <property type="entry name" value="TAIL-SPECIFIC PROTEASE"/>
    <property type="match status" value="1"/>
</dbReference>
<feature type="chain" id="PRO_5044605639" evidence="1">
    <location>
        <begin position="20"/>
        <end position="473"/>
    </location>
</feature>
<organism evidence="3 5">
    <name type="scientific">Pedobacter alluvionis</name>
    <dbReference type="NCBI Taxonomy" id="475253"/>
    <lineage>
        <taxon>Bacteria</taxon>
        <taxon>Pseudomonadati</taxon>
        <taxon>Bacteroidota</taxon>
        <taxon>Sphingobacteriia</taxon>
        <taxon>Sphingobacteriales</taxon>
        <taxon>Sphingobacteriaceae</taxon>
        <taxon>Pedobacter</taxon>
    </lineage>
</organism>
<gene>
    <name evidence="3" type="ORF">BCL90_2073</name>
    <name evidence="4" type="ORF">E3V97_06765</name>
</gene>
<dbReference type="AlphaFoldDB" id="A0A497Y2M1"/>
<keyword evidence="6" id="KW-1185">Reference proteome</keyword>
<dbReference type="Gene3D" id="3.90.226.10">
    <property type="entry name" value="2-enoyl-CoA Hydratase, Chain A, domain 1"/>
    <property type="match status" value="1"/>
</dbReference>
<evidence type="ECO:0000256" key="1">
    <source>
        <dbReference type="SAM" id="SignalP"/>
    </source>
</evidence>
<proteinExistence type="predicted"/>
<evidence type="ECO:0000313" key="4">
    <source>
        <dbReference type="EMBL" id="TFB33742.1"/>
    </source>
</evidence>
<dbReference type="EMBL" id="SOPX01000001">
    <property type="protein sequence ID" value="TFB33742.1"/>
    <property type="molecule type" value="Genomic_DNA"/>
</dbReference>
<reference evidence="3 5" key="1">
    <citation type="submission" date="2018-10" db="EMBL/GenBank/DDBJ databases">
        <title>Genomic Encyclopedia of Archaeal and Bacterial Type Strains, Phase II (KMG-II): from individual species to whole genera.</title>
        <authorList>
            <person name="Goeker M."/>
        </authorList>
    </citation>
    <scope>NUCLEOTIDE SEQUENCE [LARGE SCALE GENOMIC DNA]</scope>
    <source>
        <strain evidence="3 5">DSM 19624</strain>
    </source>
</reference>
<comment type="caution">
    <text evidence="3">The sequence shown here is derived from an EMBL/GenBank/DDBJ whole genome shotgun (WGS) entry which is preliminary data.</text>
</comment>
<dbReference type="EMBL" id="RCCK01000011">
    <property type="protein sequence ID" value="RLJ77012.1"/>
    <property type="molecule type" value="Genomic_DNA"/>
</dbReference>